<gene>
    <name evidence="1" type="ORF">ACFPIJ_42600</name>
</gene>
<evidence type="ECO:0000313" key="1">
    <source>
        <dbReference type="EMBL" id="MFC5004503.1"/>
    </source>
</evidence>
<evidence type="ECO:0000313" key="2">
    <source>
        <dbReference type="Proteomes" id="UP001595912"/>
    </source>
</evidence>
<sequence>MVVESYVAGCPIGPELAGQLIELADLPWDDPDVTDRALRRLGWSDEDIPIDEARFVTAAGHVVHGDRCLYMPFAHSYGVGGELWPDDFWGSLPGWTSQRGAGREEFAAHVDVAIDRFAERLGTPECDVRTEGTRIAIGRYSWRYAAWRRGGNVIVVGPALDGFSYCQDEEAVVYLGGFPENAPFPDAAGFLDLMRS</sequence>
<accession>A0ABV9WB07</accession>
<keyword evidence="2" id="KW-1185">Reference proteome</keyword>
<protein>
    <submittedName>
        <fullName evidence="1">Uncharacterized protein</fullName>
    </submittedName>
</protein>
<comment type="caution">
    <text evidence="1">The sequence shown here is derived from an EMBL/GenBank/DDBJ whole genome shotgun (WGS) entry which is preliminary data.</text>
</comment>
<dbReference type="Proteomes" id="UP001595912">
    <property type="component" value="Unassembled WGS sequence"/>
</dbReference>
<name>A0ABV9WB07_9ACTN</name>
<organism evidence="1 2">
    <name type="scientific">Dactylosporangium cerinum</name>
    <dbReference type="NCBI Taxonomy" id="1434730"/>
    <lineage>
        <taxon>Bacteria</taxon>
        <taxon>Bacillati</taxon>
        <taxon>Actinomycetota</taxon>
        <taxon>Actinomycetes</taxon>
        <taxon>Micromonosporales</taxon>
        <taxon>Micromonosporaceae</taxon>
        <taxon>Dactylosporangium</taxon>
    </lineage>
</organism>
<proteinExistence type="predicted"/>
<dbReference type="RefSeq" id="WP_380124465.1">
    <property type="nucleotide sequence ID" value="NZ_JBHSIU010000066.1"/>
</dbReference>
<dbReference type="EMBL" id="JBHSIU010000066">
    <property type="protein sequence ID" value="MFC5004503.1"/>
    <property type="molecule type" value="Genomic_DNA"/>
</dbReference>
<reference evidence="2" key="1">
    <citation type="journal article" date="2019" name="Int. J. Syst. Evol. Microbiol.">
        <title>The Global Catalogue of Microorganisms (GCM) 10K type strain sequencing project: providing services to taxonomists for standard genome sequencing and annotation.</title>
        <authorList>
            <consortium name="The Broad Institute Genomics Platform"/>
            <consortium name="The Broad Institute Genome Sequencing Center for Infectious Disease"/>
            <person name="Wu L."/>
            <person name="Ma J."/>
        </authorList>
    </citation>
    <scope>NUCLEOTIDE SEQUENCE [LARGE SCALE GENOMIC DNA]</scope>
    <source>
        <strain evidence="2">CGMCC 4.7152</strain>
    </source>
</reference>